<sequence length="149" mass="15930">MSSHRLFPRPFSLAKLILIAAAAAVMALGGQLLHVPQAQAVTCYGDYCSGQDPFASGCAADAHLEDGASVYGSYGESYVQLWWSATCKTNWATANHYAPSIKAVQDTGYEQGYGGFDGAQSWSKMIYSPVHHVKAVISGAWGVTQTTYI</sequence>
<reference evidence="1 2" key="1">
    <citation type="submission" date="2018-05" db="EMBL/GenBank/DDBJ databases">
        <title>Genomic Encyclopedia of Type Strains, Phase IV (KMG-IV): sequencing the most valuable type-strain genomes for metagenomic binning, comparative biology and taxonomic classification.</title>
        <authorList>
            <person name="Goeker M."/>
        </authorList>
    </citation>
    <scope>NUCLEOTIDE SEQUENCE [LARGE SCALE GENOMIC DNA]</scope>
    <source>
        <strain evidence="1 2">DSM 44704</strain>
    </source>
</reference>
<keyword evidence="2" id="KW-1185">Reference proteome</keyword>
<gene>
    <name evidence="1" type="ORF">DFR70_102320</name>
</gene>
<dbReference type="AlphaFoldDB" id="A0A318KAW9"/>
<comment type="caution">
    <text evidence="1">The sequence shown here is derived from an EMBL/GenBank/DDBJ whole genome shotgun (WGS) entry which is preliminary data.</text>
</comment>
<name>A0A318KAW9_9NOCA</name>
<organism evidence="1 2">
    <name type="scientific">Nocardia tenerifensis</name>
    <dbReference type="NCBI Taxonomy" id="228006"/>
    <lineage>
        <taxon>Bacteria</taxon>
        <taxon>Bacillati</taxon>
        <taxon>Actinomycetota</taxon>
        <taxon>Actinomycetes</taxon>
        <taxon>Mycobacteriales</taxon>
        <taxon>Nocardiaceae</taxon>
        <taxon>Nocardia</taxon>
    </lineage>
</organism>
<evidence type="ECO:0000313" key="1">
    <source>
        <dbReference type="EMBL" id="PXX68636.1"/>
    </source>
</evidence>
<dbReference type="OrthoDB" id="2863790at2"/>
<protein>
    <submittedName>
        <fullName evidence="1">Uncharacterized protein DUF2690</fullName>
    </submittedName>
</protein>
<accession>A0A318KAW9</accession>
<dbReference type="Pfam" id="PF10901">
    <property type="entry name" value="DUF2690"/>
    <property type="match status" value="1"/>
</dbReference>
<dbReference type="InterPro" id="IPR021224">
    <property type="entry name" value="DUF2690"/>
</dbReference>
<dbReference type="Proteomes" id="UP000247569">
    <property type="component" value="Unassembled WGS sequence"/>
</dbReference>
<evidence type="ECO:0000313" key="2">
    <source>
        <dbReference type="Proteomes" id="UP000247569"/>
    </source>
</evidence>
<dbReference type="EMBL" id="QJKF01000002">
    <property type="protein sequence ID" value="PXX68636.1"/>
    <property type="molecule type" value="Genomic_DNA"/>
</dbReference>
<proteinExistence type="predicted"/>